<dbReference type="InterPro" id="IPR005064">
    <property type="entry name" value="BUG"/>
</dbReference>
<dbReference type="SUPFAM" id="SSF53850">
    <property type="entry name" value="Periplasmic binding protein-like II"/>
    <property type="match status" value="1"/>
</dbReference>
<accession>A0AAF1JVE6</accession>
<keyword evidence="2" id="KW-0732">Signal</keyword>
<dbReference type="AlphaFoldDB" id="A0AAF1JVE6"/>
<dbReference type="Gene3D" id="3.40.190.10">
    <property type="entry name" value="Periplasmic binding protein-like II"/>
    <property type="match status" value="1"/>
</dbReference>
<dbReference type="PANTHER" id="PTHR42928">
    <property type="entry name" value="TRICARBOXYLATE-BINDING PROTEIN"/>
    <property type="match status" value="1"/>
</dbReference>
<proteinExistence type="inferred from homology"/>
<gene>
    <name evidence="3" type="ORF">GXW79_04335</name>
</gene>
<protein>
    <submittedName>
        <fullName evidence="3">Tripartite tricarboxylate transporter substrate binding protein</fullName>
    </submittedName>
</protein>
<feature type="signal peptide" evidence="2">
    <location>
        <begin position="1"/>
        <end position="27"/>
    </location>
</feature>
<keyword evidence="4" id="KW-1185">Reference proteome</keyword>
<feature type="chain" id="PRO_5041967231" evidence="2">
    <location>
        <begin position="28"/>
        <end position="328"/>
    </location>
</feature>
<dbReference type="Proteomes" id="UP001196068">
    <property type="component" value="Unassembled WGS sequence"/>
</dbReference>
<evidence type="ECO:0000313" key="4">
    <source>
        <dbReference type="Proteomes" id="UP001196068"/>
    </source>
</evidence>
<dbReference type="InterPro" id="IPR042100">
    <property type="entry name" value="Bug_dom1"/>
</dbReference>
<evidence type="ECO:0000313" key="3">
    <source>
        <dbReference type="EMBL" id="MBR0654304.1"/>
    </source>
</evidence>
<evidence type="ECO:0000256" key="1">
    <source>
        <dbReference type="ARBA" id="ARBA00006987"/>
    </source>
</evidence>
<organism evidence="3 4">
    <name type="scientific">Plastoroseomonas arctica</name>
    <dbReference type="NCBI Taxonomy" id="1509237"/>
    <lineage>
        <taxon>Bacteria</taxon>
        <taxon>Pseudomonadati</taxon>
        <taxon>Pseudomonadota</taxon>
        <taxon>Alphaproteobacteria</taxon>
        <taxon>Acetobacterales</taxon>
        <taxon>Acetobacteraceae</taxon>
        <taxon>Plastoroseomonas</taxon>
    </lineage>
</organism>
<dbReference type="PANTHER" id="PTHR42928:SF5">
    <property type="entry name" value="BLR1237 PROTEIN"/>
    <property type="match status" value="1"/>
</dbReference>
<dbReference type="PIRSF" id="PIRSF017082">
    <property type="entry name" value="YflP"/>
    <property type="match status" value="1"/>
</dbReference>
<dbReference type="RefSeq" id="WP_211873119.1">
    <property type="nucleotide sequence ID" value="NZ_JAAEDH010000003.1"/>
</dbReference>
<reference evidence="3" key="2">
    <citation type="journal article" date="2021" name="Syst. Appl. Microbiol.">
        <title>Roseomonas hellenica sp. nov., isolated from roots of wild-growing Alkanna tinctoria.</title>
        <authorList>
            <person name="Rat A."/>
            <person name="Naranjo H.D."/>
            <person name="Lebbe L."/>
            <person name="Cnockaert M."/>
            <person name="Krigas N."/>
            <person name="Grigoriadou K."/>
            <person name="Maloupa E."/>
            <person name="Willems A."/>
        </authorList>
    </citation>
    <scope>NUCLEOTIDE SEQUENCE</scope>
    <source>
        <strain evidence="3">LMG 28251</strain>
    </source>
</reference>
<dbReference type="Gene3D" id="3.40.190.150">
    <property type="entry name" value="Bordetella uptake gene, domain 1"/>
    <property type="match status" value="1"/>
</dbReference>
<name>A0AAF1JVE6_9PROT</name>
<reference evidence="3" key="1">
    <citation type="submission" date="2020-01" db="EMBL/GenBank/DDBJ databases">
        <authorList>
            <person name="Rat A."/>
        </authorList>
    </citation>
    <scope>NUCLEOTIDE SEQUENCE</scope>
    <source>
        <strain evidence="3">LMG 28251</strain>
    </source>
</reference>
<dbReference type="Pfam" id="PF03401">
    <property type="entry name" value="TctC"/>
    <property type="match status" value="1"/>
</dbReference>
<comment type="similarity">
    <text evidence="1">Belongs to the UPF0065 (bug) family.</text>
</comment>
<sequence length="328" mass="33618">MPASARLVAASLLSLLAAVLATAPASAQDAWPSRAIRFIVPFAPGGSNDFTARLMAPRMAARLGQQVVIETRPGAGGVTGVDIAAKAAPDGYTIALGTAGGIVIGPLMAARPPFDPTRDLAAVTLAINVQVPVAVPGASPYRTMRDLIDAARANPGRVTYGSSGTGGLPHLAGELIRIAAGVEMVHVPYRGGAPLALAVLTAEVNAGLSDLPVFMPHIASGQVRILAVGAPNRLRFLPDVPTLAETGIPNIDTNNWHGLVTAAGVPTAILDRLQAAAHAALSDPEAARLIAEQGMEAAPGSRADFTALIVREQNRWRGAIQSAGIRPE</sequence>
<dbReference type="EMBL" id="JAAEDH010000003">
    <property type="protein sequence ID" value="MBR0654304.1"/>
    <property type="molecule type" value="Genomic_DNA"/>
</dbReference>
<comment type="caution">
    <text evidence="3">The sequence shown here is derived from an EMBL/GenBank/DDBJ whole genome shotgun (WGS) entry which is preliminary data.</text>
</comment>
<evidence type="ECO:0000256" key="2">
    <source>
        <dbReference type="SAM" id="SignalP"/>
    </source>
</evidence>